<proteinExistence type="predicted"/>
<dbReference type="PANTHER" id="PTHR43031:SF18">
    <property type="entry name" value="RHODANESE-RELATED SULFURTRANSFERASES"/>
    <property type="match status" value="1"/>
</dbReference>
<gene>
    <name evidence="3" type="ORF">AGRI_08410</name>
</gene>
<sequence length="144" mass="15738">MDQLLEFAGNHLLLAIIWLVLVMLIIGSWLKSKLSPIKAISPTELTLKVNRENAVVLDIRGEEDYRKGHITDARNVKLDQIDKQPLTGLEKQKDTPIIVVCQVGVTAQKAAAALAKQGYSQVSILQGGMNAWTGASLPVVKAKR</sequence>
<dbReference type="SUPFAM" id="SSF52821">
    <property type="entry name" value="Rhodanese/Cell cycle control phosphatase"/>
    <property type="match status" value="1"/>
</dbReference>
<name>I9P217_9ALTE</name>
<protein>
    <submittedName>
        <fullName evidence="3">Rhodanese domain-containing protein</fullName>
    </submittedName>
</protein>
<dbReference type="STRING" id="1195246.AGRI_08410"/>
<accession>I9P217</accession>
<evidence type="ECO:0000259" key="2">
    <source>
        <dbReference type="PROSITE" id="PS50206"/>
    </source>
</evidence>
<feature type="domain" description="Rhodanese" evidence="2">
    <location>
        <begin position="50"/>
        <end position="141"/>
    </location>
</feature>
<dbReference type="SMART" id="SM00450">
    <property type="entry name" value="RHOD"/>
    <property type="match status" value="1"/>
</dbReference>
<keyword evidence="1" id="KW-0812">Transmembrane</keyword>
<dbReference type="AlphaFoldDB" id="I9P217"/>
<evidence type="ECO:0000313" key="3">
    <source>
        <dbReference type="EMBL" id="EIW88794.1"/>
    </source>
</evidence>
<dbReference type="Pfam" id="PF00581">
    <property type="entry name" value="Rhodanese"/>
    <property type="match status" value="1"/>
</dbReference>
<dbReference type="PANTHER" id="PTHR43031">
    <property type="entry name" value="FAD-DEPENDENT OXIDOREDUCTASE"/>
    <property type="match status" value="1"/>
</dbReference>
<dbReference type="RefSeq" id="WP_008984542.1">
    <property type="nucleotide sequence ID" value="NZ_AKKU01000015.1"/>
</dbReference>
<dbReference type="Gene3D" id="3.40.250.10">
    <property type="entry name" value="Rhodanese-like domain"/>
    <property type="match status" value="1"/>
</dbReference>
<evidence type="ECO:0000313" key="4">
    <source>
        <dbReference type="Proteomes" id="UP000035062"/>
    </source>
</evidence>
<dbReference type="InterPro" id="IPR050229">
    <property type="entry name" value="GlpE_sulfurtransferase"/>
</dbReference>
<keyword evidence="1" id="KW-0472">Membrane</keyword>
<dbReference type="InterPro" id="IPR001763">
    <property type="entry name" value="Rhodanese-like_dom"/>
</dbReference>
<dbReference type="Proteomes" id="UP000035062">
    <property type="component" value="Unassembled WGS sequence"/>
</dbReference>
<evidence type="ECO:0000256" key="1">
    <source>
        <dbReference type="SAM" id="Phobius"/>
    </source>
</evidence>
<dbReference type="PATRIC" id="fig|1195246.3.peg.1654"/>
<dbReference type="CDD" id="cd00158">
    <property type="entry name" value="RHOD"/>
    <property type="match status" value="1"/>
</dbReference>
<keyword evidence="4" id="KW-1185">Reference proteome</keyword>
<dbReference type="eggNOG" id="COG0607">
    <property type="taxonomic scope" value="Bacteria"/>
</dbReference>
<dbReference type="EMBL" id="AKKU01000015">
    <property type="protein sequence ID" value="EIW88794.1"/>
    <property type="molecule type" value="Genomic_DNA"/>
</dbReference>
<dbReference type="PROSITE" id="PS50206">
    <property type="entry name" value="RHODANESE_3"/>
    <property type="match status" value="1"/>
</dbReference>
<keyword evidence="1" id="KW-1133">Transmembrane helix</keyword>
<organism evidence="3 4">
    <name type="scientific">Alishewanella agri BL06</name>
    <dbReference type="NCBI Taxonomy" id="1195246"/>
    <lineage>
        <taxon>Bacteria</taxon>
        <taxon>Pseudomonadati</taxon>
        <taxon>Pseudomonadota</taxon>
        <taxon>Gammaproteobacteria</taxon>
        <taxon>Alteromonadales</taxon>
        <taxon>Alteromonadaceae</taxon>
        <taxon>Alishewanella</taxon>
    </lineage>
</organism>
<feature type="transmembrane region" description="Helical" evidence="1">
    <location>
        <begin position="12"/>
        <end position="30"/>
    </location>
</feature>
<reference evidence="3 4" key="1">
    <citation type="journal article" date="2012" name="J. Bacteriol.">
        <title>Genome Sequence of Pectin-Degrading Alishewanella agri, Isolated from Landfill Soil.</title>
        <authorList>
            <person name="Kim J."/>
            <person name="Jung J."/>
            <person name="Sung J.S."/>
            <person name="Chun J."/>
            <person name="Park W."/>
        </authorList>
    </citation>
    <scope>NUCLEOTIDE SEQUENCE [LARGE SCALE GENOMIC DNA]</scope>
    <source>
        <strain evidence="3 4">BL06</strain>
    </source>
</reference>
<comment type="caution">
    <text evidence="3">The sequence shown here is derived from an EMBL/GenBank/DDBJ whole genome shotgun (WGS) entry which is preliminary data.</text>
</comment>
<dbReference type="InterPro" id="IPR036873">
    <property type="entry name" value="Rhodanese-like_dom_sf"/>
</dbReference>